<accession>A0A7N4P3G2</accession>
<dbReference type="SMART" id="SM00357">
    <property type="entry name" value="CSP"/>
    <property type="match status" value="1"/>
</dbReference>
<reference evidence="3" key="2">
    <citation type="submission" date="2025-08" db="UniProtKB">
        <authorList>
            <consortium name="Ensembl"/>
        </authorList>
    </citation>
    <scope>IDENTIFICATION</scope>
</reference>
<protein>
    <recommendedName>
        <fullName evidence="2">CSD domain-containing protein</fullName>
    </recommendedName>
</protein>
<feature type="domain" description="CSD" evidence="2">
    <location>
        <begin position="72"/>
        <end position="141"/>
    </location>
</feature>
<name>A0A7N4P3G2_SARHA</name>
<dbReference type="GO" id="GO:0003676">
    <property type="term" value="F:nucleic acid binding"/>
    <property type="evidence" value="ECO:0007669"/>
    <property type="project" value="InterPro"/>
</dbReference>
<evidence type="ECO:0000259" key="2">
    <source>
        <dbReference type="PROSITE" id="PS51857"/>
    </source>
</evidence>
<keyword evidence="4" id="KW-1185">Reference proteome</keyword>
<dbReference type="PROSITE" id="PS00352">
    <property type="entry name" value="CSD_1"/>
    <property type="match status" value="1"/>
</dbReference>
<dbReference type="PROSITE" id="PS51857">
    <property type="entry name" value="CSD_2"/>
    <property type="match status" value="1"/>
</dbReference>
<dbReference type="InterPro" id="IPR002059">
    <property type="entry name" value="CSP_DNA-bd"/>
</dbReference>
<feature type="region of interest" description="Disordered" evidence="1">
    <location>
        <begin position="233"/>
        <end position="346"/>
    </location>
</feature>
<dbReference type="PRINTS" id="PR00050">
    <property type="entry name" value="COLDSHOCK"/>
</dbReference>
<reference evidence="3 4" key="1">
    <citation type="journal article" date="2011" name="Proc. Natl. Acad. Sci. U.S.A.">
        <title>Genetic diversity and population structure of the endangered marsupial Sarcophilus harrisii (Tasmanian devil).</title>
        <authorList>
            <person name="Miller W."/>
            <person name="Hayes V.M."/>
            <person name="Ratan A."/>
            <person name="Petersen D.C."/>
            <person name="Wittekindt N.E."/>
            <person name="Miller J."/>
            <person name="Walenz B."/>
            <person name="Knight J."/>
            <person name="Qi J."/>
            <person name="Zhao F."/>
            <person name="Wang Q."/>
            <person name="Bedoya-Reina O.C."/>
            <person name="Katiyar N."/>
            <person name="Tomsho L.P."/>
            <person name="Kasson L.M."/>
            <person name="Hardie R.A."/>
            <person name="Woodbridge P."/>
            <person name="Tindall E.A."/>
            <person name="Bertelsen M.F."/>
            <person name="Dixon D."/>
            <person name="Pyecroft S."/>
            <person name="Helgen K.M."/>
            <person name="Lesk A.M."/>
            <person name="Pringle T.H."/>
            <person name="Patterson N."/>
            <person name="Zhang Y."/>
            <person name="Kreiss A."/>
            <person name="Woods G.M."/>
            <person name="Jones M.E."/>
            <person name="Schuster S.C."/>
        </authorList>
    </citation>
    <scope>NUCLEOTIDE SEQUENCE [LARGE SCALE GENOMIC DNA]</scope>
</reference>
<dbReference type="PANTHER" id="PTHR11544">
    <property type="entry name" value="COLD SHOCK DOMAIN CONTAINING PROTEINS"/>
    <property type="match status" value="1"/>
</dbReference>
<dbReference type="InterPro" id="IPR019844">
    <property type="entry name" value="CSD_CS"/>
</dbReference>
<dbReference type="FunFam" id="2.40.50.140:FF:000054">
    <property type="entry name" value="Nuclease-sensitive element-binding protein 1"/>
    <property type="match status" value="1"/>
</dbReference>
<dbReference type="CDD" id="cd04458">
    <property type="entry name" value="CSP_CDS"/>
    <property type="match status" value="1"/>
</dbReference>
<feature type="compositionally biased region" description="Polar residues" evidence="1">
    <location>
        <begin position="336"/>
        <end position="346"/>
    </location>
</feature>
<evidence type="ECO:0000256" key="1">
    <source>
        <dbReference type="SAM" id="MobiDB-lite"/>
    </source>
</evidence>
<sequence>VWWVWERTTPGKPRGLSGRPPPPDDWSATSPAVATAMAQPRPEGPLVGSESKGVEAAPTLVPSGEKKVLATKVWGTVKWFNVRNGYGFINRDDTKEDVFVHQTAIKKNNPRKYLRSVGDGEPVEFDVVEGEKGVEAANVTGPGGAPVQGSKYAADRSEYRRGPPRSSGGPPQQAPRKSRPSCPRAEGPEKPADGAPPAGEHETWKSCVPRRPSYPLHFARRSQYVALALRRGPADGADTELAGSGEQSRVGRRGGFREGRPPLRGAGAGRWGPTLRAEGPEDEKENHKGKRIRSQQSPQRRFRRHFSYQHRRPGNPRPSEGREAKTMLSADIGSQAKDNSLESGHA</sequence>
<feature type="compositionally biased region" description="Basic residues" evidence="1">
    <location>
        <begin position="300"/>
        <end position="314"/>
    </location>
</feature>
<dbReference type="GeneTree" id="ENSGT00940000153341"/>
<dbReference type="InterPro" id="IPR050181">
    <property type="entry name" value="Cold_shock_domain"/>
</dbReference>
<dbReference type="Proteomes" id="UP000007648">
    <property type="component" value="Unassembled WGS sequence"/>
</dbReference>
<feature type="region of interest" description="Disordered" evidence="1">
    <location>
        <begin position="136"/>
        <end position="212"/>
    </location>
</feature>
<dbReference type="InterPro" id="IPR011129">
    <property type="entry name" value="CSD"/>
</dbReference>
<evidence type="ECO:0000313" key="4">
    <source>
        <dbReference type="Proteomes" id="UP000007648"/>
    </source>
</evidence>
<reference evidence="3" key="3">
    <citation type="submission" date="2025-09" db="UniProtKB">
        <authorList>
            <consortium name="Ensembl"/>
        </authorList>
    </citation>
    <scope>IDENTIFICATION</scope>
</reference>
<evidence type="ECO:0000313" key="3">
    <source>
        <dbReference type="Ensembl" id="ENSSHAP00000031760.1"/>
    </source>
</evidence>
<dbReference type="InterPro" id="IPR012340">
    <property type="entry name" value="NA-bd_OB-fold"/>
</dbReference>
<dbReference type="Pfam" id="PF00313">
    <property type="entry name" value="CSD"/>
    <property type="match status" value="1"/>
</dbReference>
<dbReference type="InParanoid" id="A0A7N4P3G2"/>
<dbReference type="AlphaFoldDB" id="A0A7N4P3G2"/>
<dbReference type="Gene3D" id="2.40.50.140">
    <property type="entry name" value="Nucleic acid-binding proteins"/>
    <property type="match status" value="1"/>
</dbReference>
<dbReference type="SUPFAM" id="SSF50249">
    <property type="entry name" value="Nucleic acid-binding proteins"/>
    <property type="match status" value="1"/>
</dbReference>
<organism evidence="3 4">
    <name type="scientific">Sarcophilus harrisii</name>
    <name type="common">Tasmanian devil</name>
    <name type="synonym">Sarcophilus laniarius</name>
    <dbReference type="NCBI Taxonomy" id="9305"/>
    <lineage>
        <taxon>Eukaryota</taxon>
        <taxon>Metazoa</taxon>
        <taxon>Chordata</taxon>
        <taxon>Craniata</taxon>
        <taxon>Vertebrata</taxon>
        <taxon>Euteleostomi</taxon>
        <taxon>Mammalia</taxon>
        <taxon>Metatheria</taxon>
        <taxon>Dasyuromorphia</taxon>
        <taxon>Dasyuridae</taxon>
        <taxon>Sarcophilus</taxon>
    </lineage>
</organism>
<proteinExistence type="predicted"/>
<dbReference type="Ensembl" id="ENSSHAT00000050634.1">
    <property type="protein sequence ID" value="ENSSHAP00000031760.1"/>
    <property type="gene ID" value="ENSSHAG00000023350.1"/>
</dbReference>
<feature type="region of interest" description="Disordered" evidence="1">
    <location>
        <begin position="7"/>
        <end position="51"/>
    </location>
</feature>